<gene>
    <name evidence="12" type="ORF">SAMN06265353_1093</name>
</gene>
<keyword evidence="7" id="KW-0648">Protein biosynthesis</keyword>
<dbReference type="Proteomes" id="UP000218627">
    <property type="component" value="Unassembled WGS sequence"/>
</dbReference>
<dbReference type="Gene3D" id="1.10.730.10">
    <property type="entry name" value="Isoleucyl-tRNA Synthetase, Domain 1"/>
    <property type="match status" value="1"/>
</dbReference>
<dbReference type="InterPro" id="IPR002300">
    <property type="entry name" value="aa-tRNA-synth_Ia"/>
</dbReference>
<dbReference type="FunFam" id="1.10.730.10:FF:000002">
    <property type="entry name" value="Leucine--tRNA ligase"/>
    <property type="match status" value="1"/>
</dbReference>
<keyword evidence="4" id="KW-0436">Ligase</keyword>
<dbReference type="Pfam" id="PF08264">
    <property type="entry name" value="Anticodon_1"/>
    <property type="match status" value="1"/>
</dbReference>
<dbReference type="OrthoDB" id="9810365at2"/>
<proteinExistence type="inferred from homology"/>
<dbReference type="EC" id="6.1.1.4" evidence="2"/>
<evidence type="ECO:0000256" key="3">
    <source>
        <dbReference type="ARBA" id="ARBA00022490"/>
    </source>
</evidence>
<dbReference type="SUPFAM" id="SSF47323">
    <property type="entry name" value="Anticodon-binding domain of a subclass of class I aminoacyl-tRNA synthetases"/>
    <property type="match status" value="1"/>
</dbReference>
<dbReference type="GO" id="GO:0004823">
    <property type="term" value="F:leucine-tRNA ligase activity"/>
    <property type="evidence" value="ECO:0007669"/>
    <property type="project" value="UniProtKB-EC"/>
</dbReference>
<evidence type="ECO:0000313" key="12">
    <source>
        <dbReference type="EMBL" id="SNZ14435.1"/>
    </source>
</evidence>
<organism evidence="12 13">
    <name type="scientific">Hydrogenobacter hydrogenophilus</name>
    <dbReference type="NCBI Taxonomy" id="35835"/>
    <lineage>
        <taxon>Bacteria</taxon>
        <taxon>Pseudomonadati</taxon>
        <taxon>Aquificota</taxon>
        <taxon>Aquificia</taxon>
        <taxon>Aquificales</taxon>
        <taxon>Aquificaceae</taxon>
        <taxon>Hydrogenobacter</taxon>
    </lineage>
</organism>
<keyword evidence="13" id="KW-1185">Reference proteome</keyword>
<evidence type="ECO:0000256" key="7">
    <source>
        <dbReference type="ARBA" id="ARBA00022917"/>
    </source>
</evidence>
<dbReference type="InterPro" id="IPR002302">
    <property type="entry name" value="Leu-tRNA-ligase"/>
</dbReference>
<sequence length="290" mass="33853">MRIGDFLKEHKLSVGDNVRFLFEKLGIHDEKLLKDIENQIGEPAKMSKSKANTVDPEDAIKTYGADTVRLYILFAGPVEKDFEWTDEGVQGAYRFLKRLWNYFHENLEKLRSISYSQERLKNLQGQARDVRRKTHQTLKRYLTDMEELSFNTAIAGIMELLNYLQDYQPQGEEDYAVLREAFEVILFMLYPITPHICEELWHRLGYPKPMCFYPFPKPDETALKVEEFEIPVQINGKLRAVITLPVDADEEVAKSTALSNEKIRKFIDGKEIKKVIYVKNKLLNLVIKDD</sequence>
<evidence type="ECO:0000259" key="11">
    <source>
        <dbReference type="Pfam" id="PF08264"/>
    </source>
</evidence>
<feature type="domain" description="Methionyl/Valyl/Leucyl/Isoleucyl-tRNA synthetase anticodon-binding" evidence="11">
    <location>
        <begin position="128"/>
        <end position="252"/>
    </location>
</feature>
<dbReference type="GO" id="GO:0005524">
    <property type="term" value="F:ATP binding"/>
    <property type="evidence" value="ECO:0007669"/>
    <property type="project" value="UniProtKB-KW"/>
</dbReference>
<dbReference type="GO" id="GO:0006429">
    <property type="term" value="P:leucyl-tRNA aminoacylation"/>
    <property type="evidence" value="ECO:0007669"/>
    <property type="project" value="InterPro"/>
</dbReference>
<dbReference type="PANTHER" id="PTHR43740:SF2">
    <property type="entry name" value="LEUCINE--TRNA LIGASE, MITOCHONDRIAL"/>
    <property type="match status" value="1"/>
</dbReference>
<comment type="similarity">
    <text evidence="1">Belongs to the class-I aminoacyl-tRNA synthetase family.</text>
</comment>
<keyword evidence="3" id="KW-0963">Cytoplasm</keyword>
<evidence type="ECO:0000256" key="1">
    <source>
        <dbReference type="ARBA" id="ARBA00005594"/>
    </source>
</evidence>
<feature type="domain" description="Aminoacyl-tRNA synthetase class Ia" evidence="10">
    <location>
        <begin position="44"/>
        <end position="84"/>
    </location>
</feature>
<comment type="catalytic activity">
    <reaction evidence="9">
        <text>tRNA(Leu) + L-leucine + ATP = L-leucyl-tRNA(Leu) + AMP + diphosphate</text>
        <dbReference type="Rhea" id="RHEA:11688"/>
        <dbReference type="Rhea" id="RHEA-COMP:9613"/>
        <dbReference type="Rhea" id="RHEA-COMP:9622"/>
        <dbReference type="ChEBI" id="CHEBI:30616"/>
        <dbReference type="ChEBI" id="CHEBI:33019"/>
        <dbReference type="ChEBI" id="CHEBI:57427"/>
        <dbReference type="ChEBI" id="CHEBI:78442"/>
        <dbReference type="ChEBI" id="CHEBI:78494"/>
        <dbReference type="ChEBI" id="CHEBI:456215"/>
        <dbReference type="EC" id="6.1.1.4"/>
    </reaction>
</comment>
<dbReference type="SUPFAM" id="SSF52374">
    <property type="entry name" value="Nucleotidylyl transferase"/>
    <property type="match status" value="1"/>
</dbReference>
<dbReference type="GO" id="GO:0005829">
    <property type="term" value="C:cytosol"/>
    <property type="evidence" value="ECO:0007669"/>
    <property type="project" value="TreeGrafter"/>
</dbReference>
<keyword evidence="5" id="KW-0547">Nucleotide-binding</keyword>
<evidence type="ECO:0000313" key="13">
    <source>
        <dbReference type="Proteomes" id="UP000218627"/>
    </source>
</evidence>
<protein>
    <recommendedName>
        <fullName evidence="2">leucine--tRNA ligase</fullName>
        <ecNumber evidence="2">6.1.1.4</ecNumber>
    </recommendedName>
</protein>
<evidence type="ECO:0000256" key="4">
    <source>
        <dbReference type="ARBA" id="ARBA00022598"/>
    </source>
</evidence>
<dbReference type="RefSeq" id="WP_096602166.1">
    <property type="nucleotide sequence ID" value="NZ_OBEN01000005.1"/>
</dbReference>
<evidence type="ECO:0000256" key="2">
    <source>
        <dbReference type="ARBA" id="ARBA00013164"/>
    </source>
</evidence>
<evidence type="ECO:0000256" key="8">
    <source>
        <dbReference type="ARBA" id="ARBA00023146"/>
    </source>
</evidence>
<dbReference type="InterPro" id="IPR009080">
    <property type="entry name" value="tRNAsynth_Ia_anticodon-bd"/>
</dbReference>
<keyword evidence="6" id="KW-0067">ATP-binding</keyword>
<evidence type="ECO:0000256" key="9">
    <source>
        <dbReference type="ARBA" id="ARBA00047469"/>
    </source>
</evidence>
<name>A0A285NY75_9AQUI</name>
<evidence type="ECO:0000256" key="5">
    <source>
        <dbReference type="ARBA" id="ARBA00022741"/>
    </source>
</evidence>
<dbReference type="EMBL" id="OBEN01000005">
    <property type="protein sequence ID" value="SNZ14435.1"/>
    <property type="molecule type" value="Genomic_DNA"/>
</dbReference>
<dbReference type="PANTHER" id="PTHR43740">
    <property type="entry name" value="LEUCYL-TRNA SYNTHETASE"/>
    <property type="match status" value="1"/>
</dbReference>
<reference evidence="13" key="1">
    <citation type="submission" date="2017-09" db="EMBL/GenBank/DDBJ databases">
        <authorList>
            <person name="Varghese N."/>
            <person name="Submissions S."/>
        </authorList>
    </citation>
    <scope>NUCLEOTIDE SEQUENCE [LARGE SCALE GENOMIC DNA]</scope>
    <source>
        <strain evidence="13">DSM 2913</strain>
    </source>
</reference>
<dbReference type="CDD" id="cd07958">
    <property type="entry name" value="Anticodon_Ia_Leu_BEm"/>
    <property type="match status" value="1"/>
</dbReference>
<dbReference type="Pfam" id="PF00133">
    <property type="entry name" value="tRNA-synt_1"/>
    <property type="match status" value="1"/>
</dbReference>
<dbReference type="FunFam" id="3.10.20.590:FF:000001">
    <property type="entry name" value="Leucine--tRNA ligase"/>
    <property type="match status" value="1"/>
</dbReference>
<accession>A0A285NY75</accession>
<evidence type="ECO:0000256" key="6">
    <source>
        <dbReference type="ARBA" id="ARBA00022840"/>
    </source>
</evidence>
<keyword evidence="8 12" id="KW-0030">Aminoacyl-tRNA synthetase</keyword>
<dbReference type="InterPro" id="IPR013155">
    <property type="entry name" value="M/V/L/I-tRNA-synth_anticd-bd"/>
</dbReference>
<evidence type="ECO:0000259" key="10">
    <source>
        <dbReference type="Pfam" id="PF00133"/>
    </source>
</evidence>
<dbReference type="AlphaFoldDB" id="A0A285NY75"/>